<organism evidence="14">
    <name type="scientific">Rosellinia necatrix</name>
    <name type="common">White root-rot fungus</name>
    <dbReference type="NCBI Taxonomy" id="77044"/>
    <lineage>
        <taxon>Eukaryota</taxon>
        <taxon>Fungi</taxon>
        <taxon>Dikarya</taxon>
        <taxon>Ascomycota</taxon>
        <taxon>Pezizomycotina</taxon>
        <taxon>Sordariomycetes</taxon>
        <taxon>Xylariomycetidae</taxon>
        <taxon>Xylariales</taxon>
        <taxon>Xylariaceae</taxon>
        <taxon>Rosellinia</taxon>
    </lineage>
</organism>
<keyword evidence="3" id="KW-0444">Lipid biosynthesis</keyword>
<dbReference type="EMBL" id="DF977529">
    <property type="protein sequence ID" value="GAP92946.1"/>
    <property type="molecule type" value="Genomic_DNA"/>
</dbReference>
<keyword evidence="9" id="KW-0496">Mitochondrion</keyword>
<dbReference type="PANTHER" id="PTHR43981">
    <property type="entry name" value="ENOYL-[ACYL-CARRIER-PROTEIN] REDUCTASE, MITOCHONDRIAL"/>
    <property type="match status" value="1"/>
</dbReference>
<dbReference type="GO" id="GO:0005739">
    <property type="term" value="C:mitochondrion"/>
    <property type="evidence" value="ECO:0007669"/>
    <property type="project" value="UniProtKB-SubCell"/>
</dbReference>
<evidence type="ECO:0000256" key="1">
    <source>
        <dbReference type="ARBA" id="ARBA00004173"/>
    </source>
</evidence>
<dbReference type="InterPro" id="IPR036291">
    <property type="entry name" value="NAD(P)-bd_dom_sf"/>
</dbReference>
<evidence type="ECO:0000313" key="15">
    <source>
        <dbReference type="Proteomes" id="UP000054516"/>
    </source>
</evidence>
<dbReference type="PANTHER" id="PTHR43981:SF2">
    <property type="entry name" value="ENOYL-[ACYL-CARRIER-PROTEIN] REDUCTASE, MITOCHONDRIAL"/>
    <property type="match status" value="1"/>
</dbReference>
<gene>
    <name evidence="14" type="ORF">SAMD00023353_8400130</name>
</gene>
<keyword evidence="4" id="KW-0276">Fatty acid metabolism</keyword>
<evidence type="ECO:0000256" key="5">
    <source>
        <dbReference type="ARBA" id="ARBA00022857"/>
    </source>
</evidence>
<dbReference type="InterPro" id="IPR011032">
    <property type="entry name" value="GroES-like_sf"/>
</dbReference>
<protein>
    <recommendedName>
        <fullName evidence="11">enoyl-[acyl-carrier-protein] reductase</fullName>
        <ecNumber evidence="11">1.3.1.104</ecNumber>
    </recommendedName>
</protein>
<keyword evidence="5" id="KW-0521">NADP</keyword>
<keyword evidence="15" id="KW-1185">Reference proteome</keyword>
<name>A0A1W2TWA8_ROSNE</name>
<dbReference type="Gene3D" id="3.90.180.10">
    <property type="entry name" value="Medium-chain alcohol dehydrogenases, catalytic domain"/>
    <property type="match status" value="1"/>
</dbReference>
<dbReference type="GO" id="GO:0006633">
    <property type="term" value="P:fatty acid biosynthetic process"/>
    <property type="evidence" value="ECO:0007669"/>
    <property type="project" value="UniProtKB-KW"/>
</dbReference>
<dbReference type="SUPFAM" id="SSF50129">
    <property type="entry name" value="GroES-like"/>
    <property type="match status" value="1"/>
</dbReference>
<sequence>MATIRAADPILRTSLRLSSTARGCGRIGGTISRTTGVASTRWKSGPYGYTQAKALVFSEYGEPKDVLKLHTHSISPSLPSSSILLRTLAASINPADVNTIQGTYGAKPTFSALELGTPSPSALPGNEGVFEVLSSPAPSTGLARGDWVIPARTGFGAWRTHAVAASADALIRLDRRGGLDPRQAATVSVNPCSAYRMLRDHARPPLREGDWVVQNGANSGVGRAVVQLAALWGYRTINVVRARPGGPAATDALRAELVALGADHVVTEDEFLSRDFRARAAEWTRGTGGAGVRLGLNCVGGKSAQAVAASLGAGATMVTYGGMARQPVALPAGLLIFRDVRFVGFWLSRWADGDRGAKARTVAEILDLVRGGKFKDAPVVDVPWDWDTDEATLRDAVQGTLDGFRAGKGVFVFGDT</sequence>
<keyword evidence="10" id="KW-0275">Fatty acid biosynthesis</keyword>
<evidence type="ECO:0000256" key="9">
    <source>
        <dbReference type="ARBA" id="ARBA00023128"/>
    </source>
</evidence>
<evidence type="ECO:0000256" key="4">
    <source>
        <dbReference type="ARBA" id="ARBA00022832"/>
    </source>
</evidence>
<accession>A0A1W2TWA8</accession>
<dbReference type="SMART" id="SM00829">
    <property type="entry name" value="PKS_ER"/>
    <property type="match status" value="1"/>
</dbReference>
<evidence type="ECO:0000256" key="6">
    <source>
        <dbReference type="ARBA" id="ARBA00022946"/>
    </source>
</evidence>
<dbReference type="GO" id="GO:0141148">
    <property type="term" value="F:enoyl-[acyl-carrier-protein] reductase (NADPH) activity"/>
    <property type="evidence" value="ECO:0007669"/>
    <property type="project" value="UniProtKB-EC"/>
</dbReference>
<evidence type="ECO:0000256" key="12">
    <source>
        <dbReference type="ARBA" id="ARBA00048843"/>
    </source>
</evidence>
<dbReference type="InterPro" id="IPR051034">
    <property type="entry name" value="Mito_Enoyl-ACP_Reductase"/>
</dbReference>
<dbReference type="STRING" id="77044.A0A1W2TWA8"/>
<evidence type="ECO:0000256" key="11">
    <source>
        <dbReference type="ARBA" id="ARBA00038963"/>
    </source>
</evidence>
<dbReference type="AlphaFoldDB" id="A0A1W2TWA8"/>
<keyword evidence="7" id="KW-0560">Oxidoreductase</keyword>
<comment type="subcellular location">
    <subcellularLocation>
        <location evidence="1">Mitochondrion</location>
    </subcellularLocation>
</comment>
<feature type="domain" description="Enoyl reductase (ER)" evidence="13">
    <location>
        <begin position="64"/>
        <end position="411"/>
    </location>
</feature>
<evidence type="ECO:0000256" key="10">
    <source>
        <dbReference type="ARBA" id="ARBA00023160"/>
    </source>
</evidence>
<dbReference type="Proteomes" id="UP000054516">
    <property type="component" value="Unassembled WGS sequence"/>
</dbReference>
<keyword evidence="6" id="KW-0809">Transit peptide</keyword>
<dbReference type="SUPFAM" id="SSF51735">
    <property type="entry name" value="NAD(P)-binding Rossmann-fold domains"/>
    <property type="match status" value="1"/>
</dbReference>
<evidence type="ECO:0000256" key="3">
    <source>
        <dbReference type="ARBA" id="ARBA00022516"/>
    </source>
</evidence>
<evidence type="ECO:0000259" key="13">
    <source>
        <dbReference type="SMART" id="SM00829"/>
    </source>
</evidence>
<reference evidence="14" key="1">
    <citation type="submission" date="2016-03" db="EMBL/GenBank/DDBJ databases">
        <title>Draft genome sequence of Rosellinia necatrix.</title>
        <authorList>
            <person name="Kanematsu S."/>
        </authorList>
    </citation>
    <scope>NUCLEOTIDE SEQUENCE [LARGE SCALE GENOMIC DNA]</scope>
    <source>
        <strain evidence="14">W97</strain>
    </source>
</reference>
<evidence type="ECO:0000256" key="8">
    <source>
        <dbReference type="ARBA" id="ARBA00023098"/>
    </source>
</evidence>
<evidence type="ECO:0000256" key="2">
    <source>
        <dbReference type="ARBA" id="ARBA00010371"/>
    </source>
</evidence>
<dbReference type="InterPro" id="IPR020843">
    <property type="entry name" value="ER"/>
</dbReference>
<dbReference type="CDD" id="cd08290">
    <property type="entry name" value="ETR"/>
    <property type="match status" value="1"/>
</dbReference>
<comment type="catalytic activity">
    <reaction evidence="12">
        <text>a 2,3-saturated acyl-[ACP] + NADP(+) = a (2E)-enoyl-[ACP] + NADPH + H(+)</text>
        <dbReference type="Rhea" id="RHEA:22564"/>
        <dbReference type="Rhea" id="RHEA-COMP:9925"/>
        <dbReference type="Rhea" id="RHEA-COMP:9926"/>
        <dbReference type="ChEBI" id="CHEBI:15378"/>
        <dbReference type="ChEBI" id="CHEBI:57783"/>
        <dbReference type="ChEBI" id="CHEBI:58349"/>
        <dbReference type="ChEBI" id="CHEBI:78784"/>
        <dbReference type="ChEBI" id="CHEBI:78785"/>
        <dbReference type="EC" id="1.3.1.104"/>
    </reaction>
</comment>
<evidence type="ECO:0000313" key="14">
    <source>
        <dbReference type="EMBL" id="GAP92946.1"/>
    </source>
</evidence>
<comment type="similarity">
    <text evidence="2">Belongs to the zinc-containing alcohol dehydrogenase family. Quinone oxidoreductase subfamily.</text>
</comment>
<dbReference type="Gene3D" id="3.40.50.720">
    <property type="entry name" value="NAD(P)-binding Rossmann-like Domain"/>
    <property type="match status" value="1"/>
</dbReference>
<dbReference type="OrthoDB" id="7482721at2759"/>
<dbReference type="EC" id="1.3.1.104" evidence="11"/>
<dbReference type="InterPro" id="IPR013149">
    <property type="entry name" value="ADH-like_C"/>
</dbReference>
<proteinExistence type="inferred from homology"/>
<dbReference type="Pfam" id="PF00107">
    <property type="entry name" value="ADH_zinc_N"/>
    <property type="match status" value="1"/>
</dbReference>
<evidence type="ECO:0000256" key="7">
    <source>
        <dbReference type="ARBA" id="ARBA00023002"/>
    </source>
</evidence>
<keyword evidence="8" id="KW-0443">Lipid metabolism</keyword>
<dbReference type="FunFam" id="3.40.50.720:FF:000112">
    <property type="entry name" value="Enoyl-[acyl-carrier-protein] reductase 1, mitochondrial"/>
    <property type="match status" value="1"/>
</dbReference>
<dbReference type="OMA" id="YGYTQSK"/>